<protein>
    <submittedName>
        <fullName evidence="4">DNA-protecting protein DprA</fullName>
    </submittedName>
</protein>
<keyword evidence="5" id="KW-1185">Reference proteome</keyword>
<feature type="region of interest" description="Disordered" evidence="2">
    <location>
        <begin position="1"/>
        <end position="40"/>
    </location>
</feature>
<sequence>MDGRRLRRRRAARRRRGPHSTRTPRDRRGPPVAGQDLEEGLVTPLVPPSESERLARVVLSRAAEPGDLTVASLVLQLGAVGAVQAQLEPKADSQLHRRLEEVDPARELEQAQTLGIRFVVPGDPEWPLQLDDLTHGRLDWLGMGGPPIGLWVKGPMPLTELAESVAVVGSRSATTYGTTVANDISAVVARAGLAVVSGAAFGIDEAAHRGAVAAGGATVAVLACGVDRAYPAEHRALLAHLASHCAVVSESPPGASVTRLRFLTRNRLIAALTQGTVLVEAAIRSGALNTASWAHELNRVVMGVPGPITVAQSQGVHEWIRSGGATLVANGHHVLEQVGAAGEHLLEVPREEPKARDRLSATDQRVLEAVPLVQPADVTSIARVARAHVRDVDSALRRLERTGFVLRVEQRWRQSVAVS</sequence>
<dbReference type="GO" id="GO:0009294">
    <property type="term" value="P:DNA-mediated transformation"/>
    <property type="evidence" value="ECO:0007669"/>
    <property type="project" value="InterPro"/>
</dbReference>
<dbReference type="Pfam" id="PF02481">
    <property type="entry name" value="DNA_processg_A"/>
    <property type="match status" value="1"/>
</dbReference>
<evidence type="ECO:0000259" key="3">
    <source>
        <dbReference type="Pfam" id="PF02481"/>
    </source>
</evidence>
<dbReference type="EMBL" id="CP038436">
    <property type="protein sequence ID" value="QBX54163.1"/>
    <property type="molecule type" value="Genomic_DNA"/>
</dbReference>
<dbReference type="AlphaFoldDB" id="A0A4P7ICB5"/>
<evidence type="ECO:0000313" key="4">
    <source>
        <dbReference type="EMBL" id="QBX54163.1"/>
    </source>
</evidence>
<dbReference type="PANTHER" id="PTHR43022">
    <property type="entry name" value="PROTEIN SMF"/>
    <property type="match status" value="1"/>
</dbReference>
<feature type="compositionally biased region" description="Basic residues" evidence="2">
    <location>
        <begin position="1"/>
        <end position="19"/>
    </location>
</feature>
<dbReference type="SUPFAM" id="SSF102405">
    <property type="entry name" value="MCP/YpsA-like"/>
    <property type="match status" value="1"/>
</dbReference>
<proteinExistence type="inferred from homology"/>
<dbReference type="OrthoDB" id="9785707at2"/>
<evidence type="ECO:0000256" key="2">
    <source>
        <dbReference type="SAM" id="MobiDB-lite"/>
    </source>
</evidence>
<evidence type="ECO:0000256" key="1">
    <source>
        <dbReference type="ARBA" id="ARBA00006525"/>
    </source>
</evidence>
<dbReference type="NCBIfam" id="TIGR00732">
    <property type="entry name" value="dprA"/>
    <property type="match status" value="1"/>
</dbReference>
<dbReference type="InterPro" id="IPR003488">
    <property type="entry name" value="DprA"/>
</dbReference>
<comment type="similarity">
    <text evidence="1">Belongs to the DprA/Smf family.</text>
</comment>
<dbReference type="Gene3D" id="3.40.50.450">
    <property type="match status" value="1"/>
</dbReference>
<name>A0A4P7ICB5_9ACTN</name>
<dbReference type="PANTHER" id="PTHR43022:SF1">
    <property type="entry name" value="PROTEIN SMF"/>
    <property type="match status" value="1"/>
</dbReference>
<dbReference type="KEGG" id="nsn:EXE58_00860"/>
<organism evidence="4 5">
    <name type="scientific">Nocardioides seonyuensis</name>
    <dbReference type="NCBI Taxonomy" id="2518371"/>
    <lineage>
        <taxon>Bacteria</taxon>
        <taxon>Bacillati</taxon>
        <taxon>Actinomycetota</taxon>
        <taxon>Actinomycetes</taxon>
        <taxon>Propionibacteriales</taxon>
        <taxon>Nocardioidaceae</taxon>
        <taxon>Nocardioides</taxon>
    </lineage>
</organism>
<dbReference type="Proteomes" id="UP000294853">
    <property type="component" value="Chromosome"/>
</dbReference>
<gene>
    <name evidence="4" type="primary">dprA</name>
    <name evidence="4" type="ORF">EXE58_00860</name>
</gene>
<evidence type="ECO:0000313" key="5">
    <source>
        <dbReference type="Proteomes" id="UP000294853"/>
    </source>
</evidence>
<dbReference type="InterPro" id="IPR057666">
    <property type="entry name" value="DrpA_SLOG"/>
</dbReference>
<feature type="domain" description="Smf/DprA SLOG" evidence="3">
    <location>
        <begin position="118"/>
        <end position="338"/>
    </location>
</feature>
<reference evidence="4 5" key="1">
    <citation type="submission" date="2019-03" db="EMBL/GenBank/DDBJ databases">
        <title>Three New Species of Nocardioides, Nocardioides euryhalodurans sp. nov., Nocardioides seonyuensis sp. nov. and Nocardioides eburneoflavus sp. nov. Iolated from Soil.</title>
        <authorList>
            <person name="Roh S.G."/>
            <person name="Lee C."/>
            <person name="Kim M.-K."/>
            <person name="Kim S.B."/>
        </authorList>
    </citation>
    <scope>NUCLEOTIDE SEQUENCE [LARGE SCALE GENOMIC DNA]</scope>
    <source>
        <strain evidence="4 5">MMS17-SY207-3</strain>
    </source>
</reference>
<accession>A0A4P7ICB5</accession>